<organism evidence="3">
    <name type="scientific">mine drainage metagenome</name>
    <dbReference type="NCBI Taxonomy" id="410659"/>
    <lineage>
        <taxon>unclassified sequences</taxon>
        <taxon>metagenomes</taxon>
        <taxon>ecological metagenomes</taxon>
    </lineage>
</organism>
<dbReference type="GO" id="GO:0003796">
    <property type="term" value="F:lysozyme activity"/>
    <property type="evidence" value="ECO:0007669"/>
    <property type="project" value="UniProtKB-EC"/>
</dbReference>
<keyword evidence="3" id="KW-0378">Hydrolase</keyword>
<feature type="compositionally biased region" description="Low complexity" evidence="1">
    <location>
        <begin position="255"/>
        <end position="284"/>
    </location>
</feature>
<dbReference type="CDD" id="cd00118">
    <property type="entry name" value="LysM"/>
    <property type="match status" value="2"/>
</dbReference>
<dbReference type="Pfam" id="PF01476">
    <property type="entry name" value="LysM"/>
    <property type="match status" value="2"/>
</dbReference>
<feature type="compositionally biased region" description="Low complexity" evidence="1">
    <location>
        <begin position="320"/>
        <end position="331"/>
    </location>
</feature>
<gene>
    <name evidence="3" type="ORF">GALL_09010</name>
</gene>
<reference evidence="3" key="1">
    <citation type="submission" date="2016-10" db="EMBL/GenBank/DDBJ databases">
        <title>Sequence of Gallionella enrichment culture.</title>
        <authorList>
            <person name="Poehlein A."/>
            <person name="Muehling M."/>
            <person name="Daniel R."/>
        </authorList>
    </citation>
    <scope>NUCLEOTIDE SEQUENCE</scope>
</reference>
<protein>
    <submittedName>
        <fullName evidence="3">Muramidase-2</fullName>
        <ecNumber evidence="3">3.2.1.17</ecNumber>
    </submittedName>
</protein>
<dbReference type="AlphaFoldDB" id="A0A1J5TXN2"/>
<comment type="caution">
    <text evidence="3">The sequence shown here is derived from an EMBL/GenBank/DDBJ whole genome shotgun (WGS) entry which is preliminary data.</text>
</comment>
<feature type="domain" description="LysM" evidence="2">
    <location>
        <begin position="195"/>
        <end position="239"/>
    </location>
</feature>
<evidence type="ECO:0000313" key="3">
    <source>
        <dbReference type="EMBL" id="OIR18564.1"/>
    </source>
</evidence>
<keyword evidence="3" id="KW-0326">Glycosidase</keyword>
<feature type="region of interest" description="Disordered" evidence="1">
    <location>
        <begin position="29"/>
        <end position="107"/>
    </location>
</feature>
<dbReference type="SUPFAM" id="SSF54106">
    <property type="entry name" value="LysM domain"/>
    <property type="match status" value="2"/>
</dbReference>
<dbReference type="InterPro" id="IPR036779">
    <property type="entry name" value="LysM_dom_sf"/>
</dbReference>
<feature type="compositionally biased region" description="Low complexity" evidence="1">
    <location>
        <begin position="338"/>
        <end position="348"/>
    </location>
</feature>
<dbReference type="PANTHER" id="PTHR33734:SF26">
    <property type="entry name" value="LYSM DOMAIN-CONTAINING PROTEIN"/>
    <property type="match status" value="1"/>
</dbReference>
<dbReference type="EMBL" id="MLJW01000002">
    <property type="protein sequence ID" value="OIR18564.1"/>
    <property type="molecule type" value="Genomic_DNA"/>
</dbReference>
<dbReference type="PROSITE" id="PS51782">
    <property type="entry name" value="LYSM"/>
    <property type="match status" value="2"/>
</dbReference>
<dbReference type="Gene3D" id="3.10.350.10">
    <property type="entry name" value="LysM domain"/>
    <property type="match status" value="2"/>
</dbReference>
<feature type="compositionally biased region" description="Polar residues" evidence="1">
    <location>
        <begin position="43"/>
        <end position="61"/>
    </location>
</feature>
<evidence type="ECO:0000259" key="2">
    <source>
        <dbReference type="PROSITE" id="PS51782"/>
    </source>
</evidence>
<dbReference type="InterPro" id="IPR018392">
    <property type="entry name" value="LysM"/>
</dbReference>
<dbReference type="PANTHER" id="PTHR33734">
    <property type="entry name" value="LYSM DOMAIN-CONTAINING GPI-ANCHORED PROTEIN 2"/>
    <property type="match status" value="1"/>
</dbReference>
<proteinExistence type="predicted"/>
<dbReference type="EC" id="3.2.1.17" evidence="3"/>
<accession>A0A1J5TXN2</accession>
<dbReference type="SMART" id="SM00257">
    <property type="entry name" value="LysM"/>
    <property type="match status" value="2"/>
</dbReference>
<feature type="region of interest" description="Disordered" evidence="1">
    <location>
        <begin position="242"/>
        <end position="348"/>
    </location>
</feature>
<name>A0A1J5TXN2_9ZZZZ</name>
<evidence type="ECO:0000256" key="1">
    <source>
        <dbReference type="SAM" id="MobiDB-lite"/>
    </source>
</evidence>
<feature type="domain" description="LysM" evidence="2">
    <location>
        <begin position="118"/>
        <end position="162"/>
    </location>
</feature>
<sequence>MKVLKIFGIVAAVHALAFLMIMANPGCSTKPKSTPPPPVAATDTGSGSPTISVPSGQSSSGGDAAPIASAPMSNDTQGLGFDPNAPASGPALYSPTRPGTAAAAALQPAPVEQMTPATTVTVERGDSLWTIAHKNKISIADLRAANHLKAGAVLQIGQKLIVPSKAVSAGAASAAPVDLAAPRAEQAVASRTGSVKHVVKPGETLGSIARKYGVRAGDIAVANNISNPAMIRVGRELIIPGWKAPKSGQSRSKPAKSVPVSQQPVPQPDDQASAPSAAPAQSQSTAPVMPQIGGPSSDQDLDAGLKKSGQDGSVPVINVDDGSGSSSDSGSTVPAGTNSGSQQNQNSN</sequence>